<organism evidence="2 3">
    <name type="scientific">Sorangium cellulosum</name>
    <name type="common">Polyangium cellulosum</name>
    <dbReference type="NCBI Taxonomy" id="56"/>
    <lineage>
        <taxon>Bacteria</taxon>
        <taxon>Pseudomonadati</taxon>
        <taxon>Myxococcota</taxon>
        <taxon>Polyangia</taxon>
        <taxon>Polyangiales</taxon>
        <taxon>Polyangiaceae</taxon>
        <taxon>Sorangium</taxon>
    </lineage>
</organism>
<dbReference type="EMBL" id="CP012672">
    <property type="protein sequence ID" value="AUX29972.1"/>
    <property type="molecule type" value="Genomic_DNA"/>
</dbReference>
<name>A0A4V0NFK3_SORCE</name>
<protein>
    <submittedName>
        <fullName evidence="2">Uncharacterized protein</fullName>
    </submittedName>
</protein>
<dbReference type="InterPro" id="IPR023375">
    <property type="entry name" value="ADC_dom_sf"/>
</dbReference>
<dbReference type="Proteomes" id="UP000295497">
    <property type="component" value="Chromosome"/>
</dbReference>
<dbReference type="Pfam" id="PF06314">
    <property type="entry name" value="ADC"/>
    <property type="match status" value="1"/>
</dbReference>
<dbReference type="Gene3D" id="2.40.400.10">
    <property type="entry name" value="Acetoacetate decarboxylase-like"/>
    <property type="match status" value="1"/>
</dbReference>
<dbReference type="RefSeq" id="WP_129574041.1">
    <property type="nucleotide sequence ID" value="NZ_CP012672.1"/>
</dbReference>
<gene>
    <name evidence="2" type="ORF">SOCE836_020670</name>
</gene>
<feature type="region of interest" description="Disordered" evidence="1">
    <location>
        <begin position="1"/>
        <end position="36"/>
    </location>
</feature>
<dbReference type="AlphaFoldDB" id="A0A4V0NFK3"/>
<dbReference type="SUPFAM" id="SSF160104">
    <property type="entry name" value="Acetoacetate decarboxylase-like"/>
    <property type="match status" value="1"/>
</dbReference>
<evidence type="ECO:0000256" key="1">
    <source>
        <dbReference type="SAM" id="MobiDB-lite"/>
    </source>
</evidence>
<evidence type="ECO:0000313" key="3">
    <source>
        <dbReference type="Proteomes" id="UP000295497"/>
    </source>
</evidence>
<sequence length="451" mass="48884">MADKKDEVASQQQPKKLHERILEGLPRPQTSSRSHKTVGKLVLAATGEPLAGVELELWDRDALRGDFLGRGITDAHGAFEIYYNPLDAGPFDRPDLDLRVIERSEQARLVVQTFHGADDVQELVYDFGTCRLARAPRPAPLDRAAPPRDRFRSSPLGMPSAHPLCLPPPYSLALRARLFLVDVDPGWLSADIPPCLGVLPGLEGKALWGVMDYSSAFSSSDPTGAVYPYRELVIGCFVREHARVSEIGLFINTIYISSDVMMVTGREMYGFPKKLAEIAIGSDGMEVRRPGLAPGETAGNVHPIELVRGTWHAAAKHESFVDHVARAVADKAAALGARGAALGMSNVFELPFYTHQVIPTPAGDRSCVSRVWRTPLHDVRVSRAVLLSAARFEIGPSTVDPIYRLAPGNMPIVEAAAGVEMDVSFVLNEGEIVAQYSPTSAATASAAEVRP</sequence>
<proteinExistence type="predicted"/>
<accession>A0A4V0NFK3</accession>
<reference evidence="2 3" key="1">
    <citation type="submission" date="2015-09" db="EMBL/GenBank/DDBJ databases">
        <title>Sorangium comparison.</title>
        <authorList>
            <person name="Zaburannyi N."/>
            <person name="Bunk B."/>
            <person name="Overmann J."/>
            <person name="Mueller R."/>
        </authorList>
    </citation>
    <scope>NUCLEOTIDE SEQUENCE [LARGE SCALE GENOMIC DNA]</scope>
    <source>
        <strain evidence="2 3">So ce836</strain>
    </source>
</reference>
<dbReference type="GO" id="GO:0016829">
    <property type="term" value="F:lyase activity"/>
    <property type="evidence" value="ECO:0007669"/>
    <property type="project" value="InterPro"/>
</dbReference>
<evidence type="ECO:0000313" key="2">
    <source>
        <dbReference type="EMBL" id="AUX29972.1"/>
    </source>
</evidence>
<dbReference type="InterPro" id="IPR010451">
    <property type="entry name" value="Acetoacetate_decarboxylase"/>
</dbReference>